<keyword evidence="4" id="KW-1185">Reference proteome</keyword>
<dbReference type="InterPro" id="IPR050267">
    <property type="entry name" value="Anti-sigma-factor_SerPK"/>
</dbReference>
<dbReference type="Proteomes" id="UP001500037">
    <property type="component" value="Unassembled WGS sequence"/>
</dbReference>
<dbReference type="GO" id="GO:0005524">
    <property type="term" value="F:ATP binding"/>
    <property type="evidence" value="ECO:0007669"/>
    <property type="project" value="UniProtKB-KW"/>
</dbReference>
<keyword evidence="1" id="KW-0723">Serine/threonine-protein kinase</keyword>
<gene>
    <name evidence="3" type="ORF">GCM10009665_21490</name>
</gene>
<keyword evidence="3" id="KW-0547">Nucleotide-binding</keyword>
<dbReference type="PANTHER" id="PTHR35526:SF3">
    <property type="entry name" value="ANTI-SIGMA-F FACTOR RSBW"/>
    <property type="match status" value="1"/>
</dbReference>
<accession>A0ABN1W234</accession>
<evidence type="ECO:0000256" key="1">
    <source>
        <dbReference type="ARBA" id="ARBA00022527"/>
    </source>
</evidence>
<dbReference type="RefSeq" id="WP_344441089.1">
    <property type="nucleotide sequence ID" value="NZ_BAAALF010000027.1"/>
</dbReference>
<name>A0ABN1W234_9ACTN</name>
<dbReference type="EMBL" id="BAAALF010000027">
    <property type="protein sequence ID" value="GAA1230795.1"/>
    <property type="molecule type" value="Genomic_DNA"/>
</dbReference>
<evidence type="ECO:0000313" key="4">
    <source>
        <dbReference type="Proteomes" id="UP001500037"/>
    </source>
</evidence>
<dbReference type="Pfam" id="PF13581">
    <property type="entry name" value="HATPase_c_2"/>
    <property type="match status" value="1"/>
</dbReference>
<dbReference type="InterPro" id="IPR036890">
    <property type="entry name" value="HATPase_C_sf"/>
</dbReference>
<keyword evidence="1" id="KW-0418">Kinase</keyword>
<evidence type="ECO:0000313" key="3">
    <source>
        <dbReference type="EMBL" id="GAA1230795.1"/>
    </source>
</evidence>
<dbReference type="CDD" id="cd16936">
    <property type="entry name" value="HATPase_RsbW-like"/>
    <property type="match status" value="1"/>
</dbReference>
<keyword evidence="1" id="KW-0808">Transferase</keyword>
<dbReference type="InterPro" id="IPR003594">
    <property type="entry name" value="HATPase_dom"/>
</dbReference>
<comment type="caution">
    <text evidence="3">The sequence shown here is derived from an EMBL/GenBank/DDBJ whole genome shotgun (WGS) entry which is preliminary data.</text>
</comment>
<evidence type="ECO:0000259" key="2">
    <source>
        <dbReference type="Pfam" id="PF13581"/>
    </source>
</evidence>
<protein>
    <submittedName>
        <fullName evidence="3">ATP-binding protein</fullName>
    </submittedName>
</protein>
<proteinExistence type="predicted"/>
<reference evidence="3 4" key="1">
    <citation type="journal article" date="2019" name="Int. J. Syst. Evol. Microbiol.">
        <title>The Global Catalogue of Microorganisms (GCM) 10K type strain sequencing project: providing services to taxonomists for standard genome sequencing and annotation.</title>
        <authorList>
            <consortium name="The Broad Institute Genomics Platform"/>
            <consortium name="The Broad Institute Genome Sequencing Center for Infectious Disease"/>
            <person name="Wu L."/>
            <person name="Ma J."/>
        </authorList>
    </citation>
    <scope>NUCLEOTIDE SEQUENCE [LARGE SCALE GENOMIC DNA]</scope>
    <source>
        <strain evidence="3 4">JCM 13004</strain>
    </source>
</reference>
<organism evidence="3 4">
    <name type="scientific">Kitasatospora nipponensis</name>
    <dbReference type="NCBI Taxonomy" id="258049"/>
    <lineage>
        <taxon>Bacteria</taxon>
        <taxon>Bacillati</taxon>
        <taxon>Actinomycetota</taxon>
        <taxon>Actinomycetes</taxon>
        <taxon>Kitasatosporales</taxon>
        <taxon>Streptomycetaceae</taxon>
        <taxon>Kitasatospora</taxon>
    </lineage>
</organism>
<keyword evidence="3" id="KW-0067">ATP-binding</keyword>
<feature type="domain" description="Histidine kinase/HSP90-like ATPase" evidence="2">
    <location>
        <begin position="28"/>
        <end position="117"/>
    </location>
</feature>
<dbReference type="PANTHER" id="PTHR35526">
    <property type="entry name" value="ANTI-SIGMA-F FACTOR RSBW-RELATED"/>
    <property type="match status" value="1"/>
</dbReference>
<dbReference type="SUPFAM" id="SSF55874">
    <property type="entry name" value="ATPase domain of HSP90 chaperone/DNA topoisomerase II/histidine kinase"/>
    <property type="match status" value="1"/>
</dbReference>
<dbReference type="Gene3D" id="3.30.565.10">
    <property type="entry name" value="Histidine kinase-like ATPase, C-terminal domain"/>
    <property type="match status" value="1"/>
</dbReference>
<sequence length="148" mass="15672">MSDSLDRPTDPSGVDHIWLPCSRRSPGLARRRLREFLARVEGGGRFAEVGELLVSELVTNAWRHGTRTGRLIRVGFGFDADRLVIEVDDAGGGKPELGEAAADQESGRGLRLVDGLALAWGCGARPGVGKRVWAVVGPAAGEGTEEAA</sequence>